<evidence type="ECO:0000256" key="6">
    <source>
        <dbReference type="SAM" id="Phobius"/>
    </source>
</evidence>
<accession>Q2JAD6</accession>
<evidence type="ECO:0000256" key="3">
    <source>
        <dbReference type="ARBA" id="ARBA00022692"/>
    </source>
</evidence>
<feature type="transmembrane region" description="Helical" evidence="6">
    <location>
        <begin position="369"/>
        <end position="392"/>
    </location>
</feature>
<evidence type="ECO:0000313" key="8">
    <source>
        <dbReference type="Proteomes" id="UP000001937"/>
    </source>
</evidence>
<keyword evidence="3 6" id="KW-0812">Transmembrane</keyword>
<evidence type="ECO:0000256" key="5">
    <source>
        <dbReference type="ARBA" id="ARBA00023136"/>
    </source>
</evidence>
<dbReference type="eggNOG" id="COG2244">
    <property type="taxonomic scope" value="Bacteria"/>
</dbReference>
<dbReference type="AlphaFoldDB" id="Q2JAD6"/>
<gene>
    <name evidence="7" type="ordered locus">Francci3_2389</name>
</gene>
<dbReference type="GO" id="GO:0005886">
    <property type="term" value="C:plasma membrane"/>
    <property type="evidence" value="ECO:0007669"/>
    <property type="project" value="UniProtKB-SubCell"/>
</dbReference>
<keyword evidence="2" id="KW-1003">Cell membrane</keyword>
<organism evidence="7 8">
    <name type="scientific">Frankia casuarinae (strain DSM 45818 / CECT 9043 / HFP020203 / CcI3)</name>
    <dbReference type="NCBI Taxonomy" id="106370"/>
    <lineage>
        <taxon>Bacteria</taxon>
        <taxon>Bacillati</taxon>
        <taxon>Actinomycetota</taxon>
        <taxon>Actinomycetes</taxon>
        <taxon>Frankiales</taxon>
        <taxon>Frankiaceae</taxon>
        <taxon>Frankia</taxon>
    </lineage>
</organism>
<dbReference type="InterPro" id="IPR050833">
    <property type="entry name" value="Poly_Biosynth_Transport"/>
</dbReference>
<evidence type="ECO:0000256" key="2">
    <source>
        <dbReference type="ARBA" id="ARBA00022475"/>
    </source>
</evidence>
<sequence>MSGSRWAYPDGPAVTDGLTIGATREHIAAAPAADLPAADPYPSRSRGRINALWTIVDQVVSSGTNAAINFIIARRVDPTEFGAFAIAYTIFAIVVGLSRAAATAPLGISYAAAAPAAFRTAARAASGLALVLGAVVGAGLMAVGGVLKGVVGTNLIAMGVVMPALLVQDAWRYTSFAQGRPLRAVVNDLVWAAGMGVGIVLLAIGGPDAAGGAPVMVLVWGAAAALAVLVGIGQHRVWPAPRRALAWFTGHRETTGFMTAEFVTVQGAQQTSTLIIAAVGSPALVGALRGLQTLLAPTTNLAVALMSFAIPEFARRRGAPARRIIRAAYVVSALVVASSVLWTLIFLILPDDFGTALLGDTWSQTHELLLLAMIAQAGPALAVGPAAVLYAFGRTRLTFWINLFFTPFLLAGPVTGLLLGGAKGVIIGNIIVFWATIPPWIYQLHKQAHAVDRG</sequence>
<feature type="transmembrane region" description="Helical" evidence="6">
    <location>
        <begin position="149"/>
        <end position="167"/>
    </location>
</feature>
<feature type="transmembrane region" description="Helical" evidence="6">
    <location>
        <begin position="324"/>
        <end position="349"/>
    </location>
</feature>
<evidence type="ECO:0000256" key="4">
    <source>
        <dbReference type="ARBA" id="ARBA00022989"/>
    </source>
</evidence>
<feature type="transmembrane region" description="Helical" evidence="6">
    <location>
        <begin position="188"/>
        <end position="206"/>
    </location>
</feature>
<dbReference type="CDD" id="cd13126">
    <property type="entry name" value="MATE_like_11"/>
    <property type="match status" value="1"/>
</dbReference>
<dbReference type="HOGENOM" id="CLU_038929_0_0_11"/>
<protein>
    <submittedName>
        <fullName evidence="7">Integral membrane protein</fullName>
    </submittedName>
</protein>
<evidence type="ECO:0000256" key="1">
    <source>
        <dbReference type="ARBA" id="ARBA00004651"/>
    </source>
</evidence>
<dbReference type="KEGG" id="fra:Francci3_2389"/>
<proteinExistence type="predicted"/>
<dbReference type="PANTHER" id="PTHR30250:SF26">
    <property type="entry name" value="PSMA PROTEIN"/>
    <property type="match status" value="1"/>
</dbReference>
<dbReference type="STRING" id="106370.Francci3_2389"/>
<keyword evidence="8" id="KW-1185">Reference proteome</keyword>
<keyword evidence="5 6" id="KW-0472">Membrane</keyword>
<feature type="transmembrane region" description="Helical" evidence="6">
    <location>
        <begin position="425"/>
        <end position="444"/>
    </location>
</feature>
<feature type="transmembrane region" description="Helical" evidence="6">
    <location>
        <begin position="212"/>
        <end position="233"/>
    </location>
</feature>
<comment type="subcellular location">
    <subcellularLocation>
        <location evidence="1">Cell membrane</location>
        <topology evidence="1">Multi-pass membrane protein</topology>
    </subcellularLocation>
</comment>
<keyword evidence="4 6" id="KW-1133">Transmembrane helix</keyword>
<name>Q2JAD6_FRACC</name>
<dbReference type="PhylomeDB" id="Q2JAD6"/>
<reference evidence="7 8" key="1">
    <citation type="journal article" date="2007" name="Genome Res.">
        <title>Genome characteristics of facultatively symbiotic Frankia sp. strains reflect host range and host plant biogeography.</title>
        <authorList>
            <person name="Normand P."/>
            <person name="Lapierre P."/>
            <person name="Tisa L.S."/>
            <person name="Gogarten J.P."/>
            <person name="Alloisio N."/>
            <person name="Bagnarol E."/>
            <person name="Bassi C.A."/>
            <person name="Berry A.M."/>
            <person name="Bickhart D.M."/>
            <person name="Choisne N."/>
            <person name="Couloux A."/>
            <person name="Cournoyer B."/>
            <person name="Cruveiller S."/>
            <person name="Daubin V."/>
            <person name="Demange N."/>
            <person name="Francino M.P."/>
            <person name="Goltsman E."/>
            <person name="Huang Y."/>
            <person name="Kopp O.R."/>
            <person name="Labarre L."/>
            <person name="Lapidus A."/>
            <person name="Lavire C."/>
            <person name="Marechal J."/>
            <person name="Martinez M."/>
            <person name="Mastronunzio J.E."/>
            <person name="Mullin B.C."/>
            <person name="Niemann J."/>
            <person name="Pujic P."/>
            <person name="Rawnsley T."/>
            <person name="Rouy Z."/>
            <person name="Schenowitz C."/>
            <person name="Sellstedt A."/>
            <person name="Tavares F."/>
            <person name="Tomkins J.P."/>
            <person name="Vallenet D."/>
            <person name="Valverde C."/>
            <person name="Wall L.G."/>
            <person name="Wang Y."/>
            <person name="Medigue C."/>
            <person name="Benson D.R."/>
        </authorList>
    </citation>
    <scope>NUCLEOTIDE SEQUENCE [LARGE SCALE GENOMIC DNA]</scope>
    <source>
        <strain evidence="8">DSM 45818 / CECT 9043 / CcI3</strain>
    </source>
</reference>
<evidence type="ECO:0000313" key="7">
    <source>
        <dbReference type="EMBL" id="ABD11756.1"/>
    </source>
</evidence>
<dbReference type="EMBL" id="CP000249">
    <property type="protein sequence ID" value="ABD11756.1"/>
    <property type="molecule type" value="Genomic_DNA"/>
</dbReference>
<dbReference type="RefSeq" id="WP_011436801.1">
    <property type="nucleotide sequence ID" value="NC_007777.1"/>
</dbReference>
<dbReference type="Proteomes" id="UP000001937">
    <property type="component" value="Chromosome"/>
</dbReference>
<feature type="transmembrane region" description="Helical" evidence="6">
    <location>
        <begin position="124"/>
        <end position="143"/>
    </location>
</feature>
<dbReference type="PANTHER" id="PTHR30250">
    <property type="entry name" value="PST FAMILY PREDICTED COLANIC ACID TRANSPORTER"/>
    <property type="match status" value="1"/>
</dbReference>
<feature type="transmembrane region" description="Helical" evidence="6">
    <location>
        <begin position="399"/>
        <end position="419"/>
    </location>
</feature>
<feature type="transmembrane region" description="Helical" evidence="6">
    <location>
        <begin position="85"/>
        <end position="112"/>
    </location>
</feature>